<evidence type="ECO:0000256" key="1">
    <source>
        <dbReference type="ARBA" id="ARBA00001933"/>
    </source>
</evidence>
<evidence type="ECO:0000256" key="9">
    <source>
        <dbReference type="HAMAP-Rule" id="MF_00834"/>
    </source>
</evidence>
<dbReference type="NCBIfam" id="NF004624">
    <property type="entry name" value="PRK05964.1"/>
    <property type="match status" value="1"/>
</dbReference>
<gene>
    <name evidence="9 10" type="primary">bioA</name>
    <name evidence="10" type="ORF">GXP67_34605</name>
</gene>
<keyword evidence="7 9" id="KW-0663">Pyridoxal phosphate</keyword>
<evidence type="ECO:0000256" key="3">
    <source>
        <dbReference type="ARBA" id="ARBA00022576"/>
    </source>
</evidence>
<dbReference type="InterPro" id="IPR015422">
    <property type="entry name" value="PyrdxlP-dep_Trfase_small"/>
</dbReference>
<keyword evidence="11" id="KW-1185">Reference proteome</keyword>
<evidence type="ECO:0000256" key="6">
    <source>
        <dbReference type="ARBA" id="ARBA00022756"/>
    </source>
</evidence>
<dbReference type="Gene3D" id="3.40.640.10">
    <property type="entry name" value="Type I PLP-dependent aspartate aminotransferase-like (Major domain)"/>
    <property type="match status" value="1"/>
</dbReference>
<evidence type="ECO:0000256" key="4">
    <source>
        <dbReference type="ARBA" id="ARBA00022679"/>
    </source>
</evidence>
<organism evidence="10 11">
    <name type="scientific">Rhodocytophaga rosea</name>
    <dbReference type="NCBI Taxonomy" id="2704465"/>
    <lineage>
        <taxon>Bacteria</taxon>
        <taxon>Pseudomonadati</taxon>
        <taxon>Bacteroidota</taxon>
        <taxon>Cytophagia</taxon>
        <taxon>Cytophagales</taxon>
        <taxon>Rhodocytophagaceae</taxon>
        <taxon>Rhodocytophaga</taxon>
    </lineage>
</organism>
<dbReference type="InterPro" id="IPR015424">
    <property type="entry name" value="PyrdxlP-dep_Trfase"/>
</dbReference>
<dbReference type="InterPro" id="IPR049704">
    <property type="entry name" value="Aminotrans_3_PPA_site"/>
</dbReference>
<keyword evidence="9" id="KW-0963">Cytoplasm</keyword>
<comment type="function">
    <text evidence="9">Catalyzes the transfer of the alpha-amino group from S-adenosyl-L-methionine (SAM) to 7-keto-8-aminopelargonic acid (KAPA) to form 7,8-diaminopelargonic acid (DAPA). It is the only aminotransferase known to utilize SAM as an amino donor.</text>
</comment>
<dbReference type="KEGG" id="rhoz:GXP67_34605"/>
<dbReference type="PANTHER" id="PTHR42684:SF3">
    <property type="entry name" value="ADENOSYLMETHIONINE-8-AMINO-7-OXONONANOATE AMINOTRANSFERASE"/>
    <property type="match status" value="1"/>
</dbReference>
<dbReference type="Proteomes" id="UP000480178">
    <property type="component" value="Chromosome"/>
</dbReference>
<accession>A0A6C0GTC9</accession>
<dbReference type="EMBL" id="CP048222">
    <property type="protein sequence ID" value="QHT71428.1"/>
    <property type="molecule type" value="Genomic_DNA"/>
</dbReference>
<keyword evidence="5 9" id="KW-0949">S-adenosyl-L-methionine</keyword>
<comment type="pathway">
    <text evidence="2 9">Cofactor biosynthesis; biotin biosynthesis; 7,8-diaminononanoate from 8-amino-7-oxononanoate (SAM route): step 1/1.</text>
</comment>
<evidence type="ECO:0000256" key="5">
    <source>
        <dbReference type="ARBA" id="ARBA00022691"/>
    </source>
</evidence>
<dbReference type="RefSeq" id="WP_162447367.1">
    <property type="nucleotide sequence ID" value="NZ_CP048222.1"/>
</dbReference>
<dbReference type="PIRSF" id="PIRSF000521">
    <property type="entry name" value="Transaminase_4ab_Lys_Orn"/>
    <property type="match status" value="1"/>
</dbReference>
<dbReference type="GO" id="GO:0004141">
    <property type="term" value="F:dethiobiotin synthase activity"/>
    <property type="evidence" value="ECO:0007669"/>
    <property type="project" value="TreeGrafter"/>
</dbReference>
<feature type="binding site" evidence="9">
    <location>
        <position position="414"/>
    </location>
    <ligand>
        <name>substrate</name>
    </ligand>
</feature>
<dbReference type="PROSITE" id="PS00600">
    <property type="entry name" value="AA_TRANSFER_CLASS_3"/>
    <property type="match status" value="1"/>
</dbReference>
<feature type="binding site" evidence="9">
    <location>
        <position position="58"/>
    </location>
    <ligand>
        <name>substrate</name>
    </ligand>
</feature>
<protein>
    <recommendedName>
        <fullName evidence="9">Adenosylmethionine-8-amino-7-oxononanoate aminotransferase</fullName>
        <ecNumber evidence="9">2.6.1.62</ecNumber>
    </recommendedName>
    <alternativeName>
        <fullName evidence="9">7,8-diamino-pelargonic acid aminotransferase</fullName>
        <shortName evidence="9">DAPA AT</shortName>
        <shortName evidence="9">DAPA aminotransferase</shortName>
    </alternativeName>
    <alternativeName>
        <fullName evidence="9">7,8-diaminononanoate synthase</fullName>
        <shortName evidence="9">DANS</shortName>
    </alternativeName>
    <alternativeName>
        <fullName evidence="9">Diaminopelargonic acid synthase</fullName>
    </alternativeName>
</protein>
<dbReference type="HAMAP" id="MF_00834">
    <property type="entry name" value="BioA"/>
    <property type="match status" value="1"/>
</dbReference>
<dbReference type="PANTHER" id="PTHR42684">
    <property type="entry name" value="ADENOSYLMETHIONINE-8-AMINO-7-OXONONANOATE AMINOTRANSFERASE"/>
    <property type="match status" value="1"/>
</dbReference>
<dbReference type="GO" id="GO:0051537">
    <property type="term" value="F:2 iron, 2 sulfur cluster binding"/>
    <property type="evidence" value="ECO:0007669"/>
    <property type="project" value="UniProtKB-KW"/>
</dbReference>
<dbReference type="Gene3D" id="3.90.1150.10">
    <property type="entry name" value="Aspartate Aminotransferase, domain 1"/>
    <property type="match status" value="1"/>
</dbReference>
<dbReference type="GO" id="GO:0009102">
    <property type="term" value="P:biotin biosynthetic process"/>
    <property type="evidence" value="ECO:0007669"/>
    <property type="project" value="UniProtKB-UniRule"/>
</dbReference>
<keyword evidence="4 9" id="KW-0808">Transferase</keyword>
<dbReference type="GO" id="GO:0030170">
    <property type="term" value="F:pyridoxal phosphate binding"/>
    <property type="evidence" value="ECO:0007669"/>
    <property type="project" value="UniProtKB-UniRule"/>
</dbReference>
<feature type="modified residue" description="N6-(pyridoxal phosphate)lysine" evidence="9">
    <location>
        <position position="289"/>
    </location>
</feature>
<feature type="binding site" evidence="9">
    <location>
        <begin position="118"/>
        <end position="119"/>
    </location>
    <ligand>
        <name>pyridoxal 5'-phosphate</name>
        <dbReference type="ChEBI" id="CHEBI:597326"/>
    </ligand>
</feature>
<sequence>MLLPSTQAKTLKERDQQAIWHPFTPLPDADQVISLTKAEGVYLYTSDGRKILDAISSWWVNLHGHSHPHIAEAVYKQATTLEHVIFAGFTHEPAVQLAERLLDTLPSNQDKIFYSDNGSTAVEVALKMAFQYWYNQGISKKKVIALNGSYHGDTFGAMSVGDRSPFTAPFNPYLFEVAFVDFPACQKQDCCGGNSGETSVCPSVNEVIHSFTALAESGEVAAFIYEPLIQGASGMRMYAPEILDTMLSVARKHNILCIADEVMTGFGRTGRLFASEYCRELPDIMCLSKGLTGGTMALGVTSCTAEVMQPYHSDDLMKTFFHGHSFTANPLACAAANASLDLLLTEDCQANMRRIAAKHEKFMEQITAHPAVEAMRCKGVILAIEVKTGTETSYFNEVRNSLYTYFMERNLLLRPLGNVVYILPPYVITNDELDTIYAAIYELLEKVR</sequence>
<proteinExistence type="inferred from homology"/>
<feature type="binding site" evidence="9">
    <location>
        <begin position="324"/>
        <end position="325"/>
    </location>
    <ligand>
        <name>pyridoxal 5'-phosphate</name>
        <dbReference type="ChEBI" id="CHEBI:597326"/>
    </ligand>
</feature>
<comment type="subunit">
    <text evidence="9">Homodimer.</text>
</comment>
<comment type="cofactor">
    <cofactor evidence="1 9">
        <name>pyridoxal 5'-phosphate</name>
        <dbReference type="ChEBI" id="CHEBI:597326"/>
    </cofactor>
</comment>
<evidence type="ECO:0000313" key="10">
    <source>
        <dbReference type="EMBL" id="QHT71428.1"/>
    </source>
</evidence>
<dbReference type="Pfam" id="PF00202">
    <property type="entry name" value="Aminotran_3"/>
    <property type="match status" value="1"/>
</dbReference>
<dbReference type="GO" id="GO:0005737">
    <property type="term" value="C:cytoplasm"/>
    <property type="evidence" value="ECO:0007669"/>
    <property type="project" value="UniProtKB-SubCell"/>
</dbReference>
<keyword evidence="3 9" id="KW-0032">Aminotransferase</keyword>
<name>A0A6C0GTC9_9BACT</name>
<dbReference type="InterPro" id="IPR015421">
    <property type="entry name" value="PyrdxlP-dep_Trfase_major"/>
</dbReference>
<feature type="binding site" evidence="9">
    <location>
        <position position="150"/>
    </location>
    <ligand>
        <name>substrate</name>
    </ligand>
</feature>
<dbReference type="InterPro" id="IPR005815">
    <property type="entry name" value="BioA"/>
</dbReference>
<evidence type="ECO:0000313" key="11">
    <source>
        <dbReference type="Proteomes" id="UP000480178"/>
    </source>
</evidence>
<dbReference type="InterPro" id="IPR005814">
    <property type="entry name" value="Aminotrans_3"/>
</dbReference>
<feature type="binding site" evidence="9">
    <location>
        <position position="289"/>
    </location>
    <ligand>
        <name>substrate</name>
    </ligand>
</feature>
<reference evidence="10 11" key="1">
    <citation type="submission" date="2020-01" db="EMBL/GenBank/DDBJ databases">
        <authorList>
            <person name="Kim M.K."/>
        </authorList>
    </citation>
    <scope>NUCLEOTIDE SEQUENCE [LARGE SCALE GENOMIC DNA]</scope>
    <source>
        <strain evidence="10 11">172606-1</strain>
    </source>
</reference>
<dbReference type="SUPFAM" id="SSF53383">
    <property type="entry name" value="PLP-dependent transferases"/>
    <property type="match status" value="1"/>
</dbReference>
<dbReference type="EC" id="2.6.1.62" evidence="9"/>
<comment type="similarity">
    <text evidence="9">Belongs to the class-III pyridoxal-phosphate-dependent aminotransferase family. BioA subfamily.</text>
</comment>
<comment type="subcellular location">
    <subcellularLocation>
        <location evidence="9">Cytoplasm</location>
    </subcellularLocation>
</comment>
<dbReference type="NCBIfam" id="TIGR00508">
    <property type="entry name" value="bioA"/>
    <property type="match status" value="1"/>
</dbReference>
<evidence type="ECO:0000256" key="7">
    <source>
        <dbReference type="ARBA" id="ARBA00022898"/>
    </source>
</evidence>
<keyword evidence="6 9" id="KW-0093">Biotin biosynthesis</keyword>
<evidence type="ECO:0000256" key="2">
    <source>
        <dbReference type="ARBA" id="ARBA00005063"/>
    </source>
</evidence>
<comment type="catalytic activity">
    <reaction evidence="8 9">
        <text>(8S)-8-amino-7-oxononanoate + S-adenosyl-L-methionine = S-adenosyl-4-methylsulfanyl-2-oxobutanoate + (7R,8S)-7,8-diammoniononanoate</text>
        <dbReference type="Rhea" id="RHEA:16861"/>
        <dbReference type="ChEBI" id="CHEBI:16490"/>
        <dbReference type="ChEBI" id="CHEBI:59789"/>
        <dbReference type="ChEBI" id="CHEBI:149468"/>
        <dbReference type="ChEBI" id="CHEBI:149469"/>
        <dbReference type="EC" id="2.6.1.62"/>
    </reaction>
</comment>
<dbReference type="AlphaFoldDB" id="A0A6C0GTC9"/>
<dbReference type="CDD" id="cd00610">
    <property type="entry name" value="OAT_like"/>
    <property type="match status" value="1"/>
</dbReference>
<feature type="site" description="Participates in the substrate recognition with KAPA and in a stacking interaction with the adenine ring of SAM" evidence="9">
    <location>
        <position position="23"/>
    </location>
</feature>
<evidence type="ECO:0000256" key="8">
    <source>
        <dbReference type="ARBA" id="ARBA00048449"/>
    </source>
</evidence>
<dbReference type="GO" id="GO:0004015">
    <property type="term" value="F:adenosylmethionine-8-amino-7-oxononanoate transaminase activity"/>
    <property type="evidence" value="ECO:0007669"/>
    <property type="project" value="UniProtKB-UniRule"/>
</dbReference>
<feature type="binding site" evidence="9">
    <location>
        <position position="323"/>
    </location>
    <ligand>
        <name>substrate</name>
    </ligand>
</feature>
<feature type="binding site" evidence="9">
    <location>
        <position position="260"/>
    </location>
    <ligand>
        <name>pyridoxal 5'-phosphate</name>
        <dbReference type="ChEBI" id="CHEBI:597326"/>
    </ligand>
</feature>
<dbReference type="UniPathway" id="UPA00078">
    <property type="reaction ID" value="UER00160"/>
</dbReference>